<dbReference type="AlphaFoldDB" id="A0A849SPU1"/>
<name>A0A849SPU1_UNCEI</name>
<sequence>MNAWVPLFEDGADRNAVDRMVAALAVHSEGLGFTRAHLMMWSHDRQHLEGRLSWSQAEVGGLSDALRAARRTGAYATDVEGTRQLRDLRLVTTAFEPVLAAAWGAG</sequence>
<evidence type="ECO:0000313" key="2">
    <source>
        <dbReference type="Proteomes" id="UP000580839"/>
    </source>
</evidence>
<dbReference type="Proteomes" id="UP000580839">
    <property type="component" value="Unassembled WGS sequence"/>
</dbReference>
<protein>
    <submittedName>
        <fullName evidence="1">Uncharacterized protein</fullName>
    </submittedName>
</protein>
<organism evidence="1 2">
    <name type="scientific">Eiseniibacteriota bacterium</name>
    <dbReference type="NCBI Taxonomy" id="2212470"/>
    <lineage>
        <taxon>Bacteria</taxon>
        <taxon>Candidatus Eiseniibacteriota</taxon>
    </lineage>
</organism>
<feature type="non-terminal residue" evidence="1">
    <location>
        <position position="106"/>
    </location>
</feature>
<dbReference type="EMBL" id="JABFRW010000048">
    <property type="protein sequence ID" value="NOT33410.1"/>
    <property type="molecule type" value="Genomic_DNA"/>
</dbReference>
<accession>A0A849SPU1</accession>
<gene>
    <name evidence="1" type="ORF">HOP12_04480</name>
</gene>
<evidence type="ECO:0000313" key="1">
    <source>
        <dbReference type="EMBL" id="NOT33410.1"/>
    </source>
</evidence>
<proteinExistence type="predicted"/>
<comment type="caution">
    <text evidence="1">The sequence shown here is derived from an EMBL/GenBank/DDBJ whole genome shotgun (WGS) entry which is preliminary data.</text>
</comment>
<reference evidence="1 2" key="1">
    <citation type="submission" date="2020-04" db="EMBL/GenBank/DDBJ databases">
        <title>Metagenomic profiling of ammonia- and methane-oxidizing microorganisms in a Dutch drinking water treatment plant.</title>
        <authorList>
            <person name="Poghosyan L."/>
            <person name="Leucker S."/>
        </authorList>
    </citation>
    <scope>NUCLEOTIDE SEQUENCE [LARGE SCALE GENOMIC DNA]</scope>
    <source>
        <strain evidence="1">S-RSF-IL-03</strain>
    </source>
</reference>